<feature type="region of interest" description="Disordered" evidence="1">
    <location>
        <begin position="64"/>
        <end position="120"/>
    </location>
</feature>
<feature type="compositionally biased region" description="Polar residues" evidence="1">
    <location>
        <begin position="105"/>
        <end position="120"/>
    </location>
</feature>
<evidence type="ECO:0000256" key="1">
    <source>
        <dbReference type="SAM" id="MobiDB-lite"/>
    </source>
</evidence>
<dbReference type="EMBL" id="JAUEPP010000005">
    <property type="protein sequence ID" value="KAK3342610.1"/>
    <property type="molecule type" value="Genomic_DNA"/>
</dbReference>
<feature type="compositionally biased region" description="Low complexity" evidence="1">
    <location>
        <begin position="234"/>
        <end position="273"/>
    </location>
</feature>
<sequence length="416" mass="44084">MDNPQTSSKLANMNVTAQPSQLTSSVSPPVKKKVLTLKEQRELNVAKGKAQSTPKIYTITSTISKPASKNSTRSTPKARGKTPAYYAPKAAMKENVRPSSKFAAKTSTKPSSKGASTITSPIVKKALTLKEQRALYTARQKVVAPVTRQVASKTTAKSPTEPSAKRGSSTSSTSPKSDITISPPVTRKALTLKEQMALYAARGKVAAPVLREASTNRNVAAKSPTEQAVQRYYSSASTSTKASASPSSVGSRTSVSPSSRTATNASTGSSSRGSSGGSEAPISHQSAWRKALAKFEREEAEVALRESPQKKATPAPRTSGSYTLKEQMRLAAAKNAASSSKTRAIKTATGTASNGATKATATSSSTATEKAPLRKKRSREEDLSEEEDVPEKSRNELSGRPQSDYTSRGNKRLKRN</sequence>
<feature type="compositionally biased region" description="Low complexity" evidence="1">
    <location>
        <begin position="168"/>
        <end position="184"/>
    </location>
</feature>
<feature type="region of interest" description="Disordered" evidence="1">
    <location>
        <begin position="205"/>
        <end position="416"/>
    </location>
</feature>
<comment type="caution">
    <text evidence="2">The sequence shown here is derived from an EMBL/GenBank/DDBJ whole genome shotgun (WGS) entry which is preliminary data.</text>
</comment>
<evidence type="ECO:0000313" key="2">
    <source>
        <dbReference type="EMBL" id="KAK3342610.1"/>
    </source>
</evidence>
<feature type="compositionally biased region" description="Polar residues" evidence="1">
    <location>
        <begin position="1"/>
        <end position="27"/>
    </location>
</feature>
<dbReference type="Proteomes" id="UP001278500">
    <property type="component" value="Unassembled WGS sequence"/>
</dbReference>
<dbReference type="AlphaFoldDB" id="A0AAE0MQC0"/>
<accession>A0AAE0MQC0</accession>
<feature type="compositionally biased region" description="Polar residues" evidence="1">
    <location>
        <begin position="213"/>
        <end position="228"/>
    </location>
</feature>
<feature type="region of interest" description="Disordered" evidence="1">
    <location>
        <begin position="1"/>
        <end position="29"/>
    </location>
</feature>
<feature type="compositionally biased region" description="Polar residues" evidence="1">
    <location>
        <begin position="149"/>
        <end position="161"/>
    </location>
</feature>
<name>A0AAE0MQC0_9PEZI</name>
<feature type="region of interest" description="Disordered" evidence="1">
    <location>
        <begin position="141"/>
        <end position="186"/>
    </location>
</feature>
<feature type="compositionally biased region" description="Polar residues" evidence="1">
    <location>
        <begin position="64"/>
        <end position="75"/>
    </location>
</feature>
<reference evidence="2" key="2">
    <citation type="submission" date="2023-06" db="EMBL/GenBank/DDBJ databases">
        <authorList>
            <consortium name="Lawrence Berkeley National Laboratory"/>
            <person name="Haridas S."/>
            <person name="Hensen N."/>
            <person name="Bonometti L."/>
            <person name="Westerberg I."/>
            <person name="Brannstrom I.O."/>
            <person name="Guillou S."/>
            <person name="Cros-Aarteil S."/>
            <person name="Calhoun S."/>
            <person name="Kuo A."/>
            <person name="Mondo S."/>
            <person name="Pangilinan J."/>
            <person name="Riley R."/>
            <person name="Labutti K."/>
            <person name="Andreopoulos B."/>
            <person name="Lipzen A."/>
            <person name="Chen C."/>
            <person name="Yanf M."/>
            <person name="Daum C."/>
            <person name="Ng V."/>
            <person name="Clum A."/>
            <person name="Steindorff A."/>
            <person name="Ohm R."/>
            <person name="Martin F."/>
            <person name="Silar P."/>
            <person name="Natvig D."/>
            <person name="Lalanne C."/>
            <person name="Gautier V."/>
            <person name="Ament-Velasquez S.L."/>
            <person name="Kruys A."/>
            <person name="Hutchinson M.I."/>
            <person name="Powell A.J."/>
            <person name="Barry K."/>
            <person name="Miller A.N."/>
            <person name="Grigoriev I.V."/>
            <person name="Debuchy R."/>
            <person name="Gladieux P."/>
            <person name="Thoren M.H."/>
            <person name="Johannesson H."/>
        </authorList>
    </citation>
    <scope>NUCLEOTIDE SEQUENCE</scope>
    <source>
        <strain evidence="2">CBS 560.94</strain>
    </source>
</reference>
<feature type="compositionally biased region" description="Low complexity" evidence="1">
    <location>
        <begin position="331"/>
        <end position="368"/>
    </location>
</feature>
<organism evidence="2 3">
    <name type="scientific">Neurospora tetraspora</name>
    <dbReference type="NCBI Taxonomy" id="94610"/>
    <lineage>
        <taxon>Eukaryota</taxon>
        <taxon>Fungi</taxon>
        <taxon>Dikarya</taxon>
        <taxon>Ascomycota</taxon>
        <taxon>Pezizomycotina</taxon>
        <taxon>Sordariomycetes</taxon>
        <taxon>Sordariomycetidae</taxon>
        <taxon>Sordariales</taxon>
        <taxon>Sordariaceae</taxon>
        <taxon>Neurospora</taxon>
    </lineage>
</organism>
<dbReference type="RefSeq" id="XP_062680403.1">
    <property type="nucleotide sequence ID" value="XM_062831041.1"/>
</dbReference>
<keyword evidence="3" id="KW-1185">Reference proteome</keyword>
<protein>
    <submittedName>
        <fullName evidence="2">Uncharacterized protein</fullName>
    </submittedName>
</protein>
<proteinExistence type="predicted"/>
<dbReference type="GeneID" id="87868195"/>
<reference evidence="2" key="1">
    <citation type="journal article" date="2023" name="Mol. Phylogenet. Evol.">
        <title>Genome-scale phylogeny and comparative genomics of the fungal order Sordariales.</title>
        <authorList>
            <person name="Hensen N."/>
            <person name="Bonometti L."/>
            <person name="Westerberg I."/>
            <person name="Brannstrom I.O."/>
            <person name="Guillou S."/>
            <person name="Cros-Aarteil S."/>
            <person name="Calhoun S."/>
            <person name="Haridas S."/>
            <person name="Kuo A."/>
            <person name="Mondo S."/>
            <person name="Pangilinan J."/>
            <person name="Riley R."/>
            <person name="LaButti K."/>
            <person name="Andreopoulos B."/>
            <person name="Lipzen A."/>
            <person name="Chen C."/>
            <person name="Yan M."/>
            <person name="Daum C."/>
            <person name="Ng V."/>
            <person name="Clum A."/>
            <person name="Steindorff A."/>
            <person name="Ohm R.A."/>
            <person name="Martin F."/>
            <person name="Silar P."/>
            <person name="Natvig D.O."/>
            <person name="Lalanne C."/>
            <person name="Gautier V."/>
            <person name="Ament-Velasquez S.L."/>
            <person name="Kruys A."/>
            <person name="Hutchinson M.I."/>
            <person name="Powell A.J."/>
            <person name="Barry K."/>
            <person name="Miller A.N."/>
            <person name="Grigoriev I.V."/>
            <person name="Debuchy R."/>
            <person name="Gladieux P."/>
            <person name="Hiltunen Thoren M."/>
            <person name="Johannesson H."/>
        </authorList>
    </citation>
    <scope>NUCLEOTIDE SEQUENCE</scope>
    <source>
        <strain evidence="2">CBS 560.94</strain>
    </source>
</reference>
<gene>
    <name evidence="2" type="ORF">B0H65DRAFT_589631</name>
</gene>
<evidence type="ECO:0000313" key="3">
    <source>
        <dbReference type="Proteomes" id="UP001278500"/>
    </source>
</evidence>
<feature type="compositionally biased region" description="Basic and acidic residues" evidence="1">
    <location>
        <begin position="293"/>
        <end position="309"/>
    </location>
</feature>